<accession>A0ABS5T8E2</accession>
<sequence length="134" mass="14051">MQTVSAAGRTVVNVYNGSDRRGLAGAVARELQRREFRVLSIGNDASDRHSTAVSIRYGAGDEIPARTVALQFPGRVKLVPDPRARDDHAVDVVIGSRYKAMTGRTAAAAAIAPAPTPRGCLRATTAPSLTPGEG</sequence>
<dbReference type="RefSeq" id="WP_214153182.1">
    <property type="nucleotide sequence ID" value="NZ_JAHBAY010000001.1"/>
</dbReference>
<dbReference type="InterPro" id="IPR027381">
    <property type="entry name" value="LytR/CpsA/Psr_C"/>
</dbReference>
<keyword evidence="3" id="KW-1185">Reference proteome</keyword>
<gene>
    <name evidence="2" type="ORF">KIH74_00130</name>
</gene>
<feature type="domain" description="LytR/CpsA/Psr regulator C-terminal" evidence="1">
    <location>
        <begin position="11"/>
        <end position="98"/>
    </location>
</feature>
<reference evidence="2 3" key="1">
    <citation type="submission" date="2021-05" db="EMBL/GenBank/DDBJ databases">
        <title>Kineosporia and Streptomyces sp. nov. two new marine actinobacteria isolated from Coral.</title>
        <authorList>
            <person name="Buangrab K."/>
            <person name="Sutthacheep M."/>
            <person name="Yeemin T."/>
            <person name="Harunari E."/>
            <person name="Igarashi Y."/>
            <person name="Kanchanasin P."/>
            <person name="Tanasupawat S."/>
            <person name="Phongsopitanun W."/>
        </authorList>
    </citation>
    <scope>NUCLEOTIDE SEQUENCE [LARGE SCALE GENOMIC DNA]</scope>
    <source>
        <strain evidence="2 3">J2-2</strain>
    </source>
</reference>
<evidence type="ECO:0000259" key="1">
    <source>
        <dbReference type="Pfam" id="PF13399"/>
    </source>
</evidence>
<dbReference type="Proteomes" id="UP001197247">
    <property type="component" value="Unassembled WGS sequence"/>
</dbReference>
<comment type="caution">
    <text evidence="2">The sequence shown here is derived from an EMBL/GenBank/DDBJ whole genome shotgun (WGS) entry which is preliminary data.</text>
</comment>
<dbReference type="EMBL" id="JAHBAY010000001">
    <property type="protein sequence ID" value="MBT0767310.1"/>
    <property type="molecule type" value="Genomic_DNA"/>
</dbReference>
<name>A0ABS5T8E2_9ACTN</name>
<evidence type="ECO:0000313" key="2">
    <source>
        <dbReference type="EMBL" id="MBT0767310.1"/>
    </source>
</evidence>
<organism evidence="2 3">
    <name type="scientific">Kineosporia corallincola</name>
    <dbReference type="NCBI Taxonomy" id="2835133"/>
    <lineage>
        <taxon>Bacteria</taxon>
        <taxon>Bacillati</taxon>
        <taxon>Actinomycetota</taxon>
        <taxon>Actinomycetes</taxon>
        <taxon>Kineosporiales</taxon>
        <taxon>Kineosporiaceae</taxon>
        <taxon>Kineosporia</taxon>
    </lineage>
</organism>
<dbReference type="Pfam" id="PF13399">
    <property type="entry name" value="LytR_C"/>
    <property type="match status" value="1"/>
</dbReference>
<protein>
    <submittedName>
        <fullName evidence="2">LytR C-terminal domain-containing protein</fullName>
    </submittedName>
</protein>
<proteinExistence type="predicted"/>
<dbReference type="Gene3D" id="3.30.70.2390">
    <property type="match status" value="1"/>
</dbReference>
<evidence type="ECO:0000313" key="3">
    <source>
        <dbReference type="Proteomes" id="UP001197247"/>
    </source>
</evidence>